<protein>
    <submittedName>
        <fullName evidence="1">Uncharacterized protein</fullName>
    </submittedName>
</protein>
<dbReference type="AlphaFoldDB" id="A0A0E9XDL9"/>
<accession>A0A0E9XDL9</accession>
<sequence length="49" mass="5669">MCYSLPRLRTREAWFRSSWPGKGVAHCTVCAVACLALARLKHELKLKYF</sequence>
<reference evidence="1" key="1">
    <citation type="submission" date="2014-11" db="EMBL/GenBank/DDBJ databases">
        <authorList>
            <person name="Amaro Gonzalez C."/>
        </authorList>
    </citation>
    <scope>NUCLEOTIDE SEQUENCE</scope>
</reference>
<name>A0A0E9XDL9_ANGAN</name>
<reference evidence="1" key="2">
    <citation type="journal article" date="2015" name="Fish Shellfish Immunol.">
        <title>Early steps in the European eel (Anguilla anguilla)-Vibrio vulnificus interaction in the gills: Role of the RtxA13 toxin.</title>
        <authorList>
            <person name="Callol A."/>
            <person name="Pajuelo D."/>
            <person name="Ebbesson L."/>
            <person name="Teles M."/>
            <person name="MacKenzie S."/>
            <person name="Amaro C."/>
        </authorList>
    </citation>
    <scope>NUCLEOTIDE SEQUENCE</scope>
</reference>
<proteinExistence type="predicted"/>
<dbReference type="EMBL" id="GBXM01008021">
    <property type="protein sequence ID" value="JAI00557.1"/>
    <property type="molecule type" value="Transcribed_RNA"/>
</dbReference>
<evidence type="ECO:0000313" key="1">
    <source>
        <dbReference type="EMBL" id="JAI00557.1"/>
    </source>
</evidence>
<organism evidence="1">
    <name type="scientific">Anguilla anguilla</name>
    <name type="common">European freshwater eel</name>
    <name type="synonym">Muraena anguilla</name>
    <dbReference type="NCBI Taxonomy" id="7936"/>
    <lineage>
        <taxon>Eukaryota</taxon>
        <taxon>Metazoa</taxon>
        <taxon>Chordata</taxon>
        <taxon>Craniata</taxon>
        <taxon>Vertebrata</taxon>
        <taxon>Euteleostomi</taxon>
        <taxon>Actinopterygii</taxon>
        <taxon>Neopterygii</taxon>
        <taxon>Teleostei</taxon>
        <taxon>Anguilliformes</taxon>
        <taxon>Anguillidae</taxon>
        <taxon>Anguilla</taxon>
    </lineage>
</organism>